<dbReference type="GO" id="GO:0005789">
    <property type="term" value="C:endoplasmic reticulum membrane"/>
    <property type="evidence" value="ECO:0007669"/>
    <property type="project" value="InterPro"/>
</dbReference>
<protein>
    <submittedName>
        <fullName evidence="3">Uncharacterized protein</fullName>
    </submittedName>
</protein>
<dbReference type="Pfam" id="PF12326">
    <property type="entry name" value="EOS1"/>
    <property type="match status" value="1"/>
</dbReference>
<name>W4JUC0_HETIT</name>
<feature type="region of interest" description="Disordered" evidence="1">
    <location>
        <begin position="20"/>
        <end position="74"/>
    </location>
</feature>
<dbReference type="HOGENOM" id="CLU_038950_0_0_1"/>
<keyword evidence="2" id="KW-0812">Transmembrane</keyword>
<gene>
    <name evidence="3" type="ORF">HETIRDRAFT_480832</name>
</gene>
<dbReference type="Proteomes" id="UP000030671">
    <property type="component" value="Unassembled WGS sequence"/>
</dbReference>
<dbReference type="GO" id="GO:0034599">
    <property type="term" value="P:cellular response to oxidative stress"/>
    <property type="evidence" value="ECO:0007669"/>
    <property type="project" value="InterPro"/>
</dbReference>
<organism evidence="3 4">
    <name type="scientific">Heterobasidion irregulare (strain TC 32-1)</name>
    <dbReference type="NCBI Taxonomy" id="747525"/>
    <lineage>
        <taxon>Eukaryota</taxon>
        <taxon>Fungi</taxon>
        <taxon>Dikarya</taxon>
        <taxon>Basidiomycota</taxon>
        <taxon>Agaricomycotina</taxon>
        <taxon>Agaricomycetes</taxon>
        <taxon>Russulales</taxon>
        <taxon>Bondarzewiaceae</taxon>
        <taxon>Heterobasidion</taxon>
        <taxon>Heterobasidion annosum species complex</taxon>
    </lineage>
</organism>
<keyword evidence="2" id="KW-1133">Transmembrane helix</keyword>
<feature type="transmembrane region" description="Helical" evidence="2">
    <location>
        <begin position="123"/>
        <end position="143"/>
    </location>
</feature>
<dbReference type="GO" id="GO:0006487">
    <property type="term" value="P:protein N-linked glycosylation"/>
    <property type="evidence" value="ECO:0007669"/>
    <property type="project" value="TreeGrafter"/>
</dbReference>
<dbReference type="InParanoid" id="W4JUC0"/>
<sequence length="271" mass="30778">MIYTAKKLGQGSSGFRTRFLSSSSVNPSAHGKHQIPKSVTTTPGQLCAGETETETDEPSRHLPTSRIIHSSDPLIPPNSLEETLTPLLFEAFRLLSIVPAIFGTMYNIYLAWHLPRAGNTTRLDYIVSAFWAILTGFQCLRLTTGLLHRWRMYYPPLSTLIRLLALQAICWPATHLTLSFLEHAKRPVICWAIIGTTTSVSRAIQLWVTSNLWWETEGKAERQGWKRKIGGRWGGRRWDWAEVWAQCGVPMGMCYFVMAWAEALRRDWQGC</sequence>
<reference evidence="3 4" key="1">
    <citation type="journal article" date="2012" name="New Phytol.">
        <title>Insight into trade-off between wood decay and parasitism from the genome of a fungal forest pathogen.</title>
        <authorList>
            <person name="Olson A."/>
            <person name="Aerts A."/>
            <person name="Asiegbu F."/>
            <person name="Belbahri L."/>
            <person name="Bouzid O."/>
            <person name="Broberg A."/>
            <person name="Canback B."/>
            <person name="Coutinho P.M."/>
            <person name="Cullen D."/>
            <person name="Dalman K."/>
            <person name="Deflorio G."/>
            <person name="van Diepen L.T."/>
            <person name="Dunand C."/>
            <person name="Duplessis S."/>
            <person name="Durling M."/>
            <person name="Gonthier P."/>
            <person name="Grimwood J."/>
            <person name="Fossdal C.G."/>
            <person name="Hansson D."/>
            <person name="Henrissat B."/>
            <person name="Hietala A."/>
            <person name="Himmelstrand K."/>
            <person name="Hoffmeister D."/>
            <person name="Hogberg N."/>
            <person name="James T.Y."/>
            <person name="Karlsson M."/>
            <person name="Kohler A."/>
            <person name="Kues U."/>
            <person name="Lee Y.H."/>
            <person name="Lin Y.C."/>
            <person name="Lind M."/>
            <person name="Lindquist E."/>
            <person name="Lombard V."/>
            <person name="Lucas S."/>
            <person name="Lunden K."/>
            <person name="Morin E."/>
            <person name="Murat C."/>
            <person name="Park J."/>
            <person name="Raffaello T."/>
            <person name="Rouze P."/>
            <person name="Salamov A."/>
            <person name="Schmutz J."/>
            <person name="Solheim H."/>
            <person name="Stahlberg J."/>
            <person name="Velez H."/>
            <person name="de Vries R.P."/>
            <person name="Wiebenga A."/>
            <person name="Woodward S."/>
            <person name="Yakovlev I."/>
            <person name="Garbelotto M."/>
            <person name="Martin F."/>
            <person name="Grigoriev I.V."/>
            <person name="Stenlid J."/>
        </authorList>
    </citation>
    <scope>NUCLEOTIDE SEQUENCE [LARGE SCALE GENOMIC DNA]</scope>
    <source>
        <strain evidence="3 4">TC 32-1</strain>
    </source>
</reference>
<dbReference type="GeneID" id="20677934"/>
<evidence type="ECO:0000313" key="4">
    <source>
        <dbReference type="Proteomes" id="UP000030671"/>
    </source>
</evidence>
<dbReference type="OrthoDB" id="2139606at2759"/>
<evidence type="ECO:0000313" key="3">
    <source>
        <dbReference type="EMBL" id="ETW76680.1"/>
    </source>
</evidence>
<dbReference type="InterPro" id="IPR021100">
    <property type="entry name" value="N-glycosylation_EOS1"/>
</dbReference>
<dbReference type="PANTHER" id="PTHR28147">
    <property type="entry name" value="N-GLYCOSYLATION PROTEIN EOS1"/>
    <property type="match status" value="1"/>
</dbReference>
<dbReference type="eggNOG" id="KOG2288">
    <property type="taxonomic scope" value="Eukaryota"/>
</dbReference>
<evidence type="ECO:0000256" key="1">
    <source>
        <dbReference type="SAM" id="MobiDB-lite"/>
    </source>
</evidence>
<keyword evidence="4" id="KW-1185">Reference proteome</keyword>
<evidence type="ECO:0000256" key="2">
    <source>
        <dbReference type="SAM" id="Phobius"/>
    </source>
</evidence>
<accession>W4JUC0</accession>
<feature type="transmembrane region" description="Helical" evidence="2">
    <location>
        <begin position="91"/>
        <end position="111"/>
    </location>
</feature>
<dbReference type="STRING" id="747525.W4JUC0"/>
<dbReference type="PANTHER" id="PTHR28147:SF1">
    <property type="entry name" value="N-GLYCOSYLATION PROTEIN EOS1"/>
    <property type="match status" value="1"/>
</dbReference>
<dbReference type="AlphaFoldDB" id="W4JUC0"/>
<keyword evidence="2" id="KW-0472">Membrane</keyword>
<dbReference type="RefSeq" id="XP_009551560.1">
    <property type="nucleotide sequence ID" value="XM_009553265.1"/>
</dbReference>
<dbReference type="EMBL" id="KI925464">
    <property type="protein sequence ID" value="ETW76680.1"/>
    <property type="molecule type" value="Genomic_DNA"/>
</dbReference>
<dbReference type="KEGG" id="hir:HETIRDRAFT_480832"/>
<proteinExistence type="predicted"/>